<dbReference type="HOGENOM" id="CLU_006561_1_0_6"/>
<feature type="transmembrane region" description="Helical" evidence="3">
    <location>
        <begin position="311"/>
        <end position="331"/>
    </location>
</feature>
<feature type="compositionally biased region" description="Pro residues" evidence="2">
    <location>
        <begin position="134"/>
        <end position="145"/>
    </location>
</feature>
<feature type="transmembrane region" description="Helical" evidence="3">
    <location>
        <begin position="30"/>
        <end position="45"/>
    </location>
</feature>
<keyword evidence="1" id="KW-0175">Coiled coil</keyword>
<feature type="transmembrane region" description="Helical" evidence="3">
    <location>
        <begin position="637"/>
        <end position="657"/>
    </location>
</feature>
<evidence type="ECO:0008006" key="6">
    <source>
        <dbReference type="Google" id="ProtNLM"/>
    </source>
</evidence>
<accession>G9ZFZ5</accession>
<feature type="transmembrane region" description="Helical" evidence="3">
    <location>
        <begin position="941"/>
        <end position="962"/>
    </location>
</feature>
<dbReference type="PANTHER" id="PTHR38434:SF1">
    <property type="entry name" value="BLL2549 PROTEIN"/>
    <property type="match status" value="1"/>
</dbReference>
<proteinExistence type="predicted"/>
<feature type="transmembrane region" description="Helical" evidence="3">
    <location>
        <begin position="492"/>
        <end position="515"/>
    </location>
</feature>
<dbReference type="RefSeq" id="WP_006985698.1">
    <property type="nucleotide sequence ID" value="NZ_JH417929.1"/>
</dbReference>
<comment type="caution">
    <text evidence="4">The sequence shown here is derived from an EMBL/GenBank/DDBJ whole genome shotgun (WGS) entry which is preliminary data.</text>
</comment>
<feature type="transmembrane region" description="Helical" evidence="3">
    <location>
        <begin position="284"/>
        <end position="305"/>
    </location>
</feature>
<feature type="transmembrane region" description="Helical" evidence="3">
    <location>
        <begin position="1068"/>
        <end position="1088"/>
    </location>
</feature>
<dbReference type="STRING" id="797473.HMPREF9080_01695"/>
<feature type="transmembrane region" description="Helical" evidence="3">
    <location>
        <begin position="230"/>
        <end position="250"/>
    </location>
</feature>
<feature type="transmembrane region" description="Helical" evidence="3">
    <location>
        <begin position="387"/>
        <end position="408"/>
    </location>
</feature>
<dbReference type="AlphaFoldDB" id="G9ZFZ5"/>
<feature type="transmembrane region" description="Helical" evidence="3">
    <location>
        <begin position="414"/>
        <end position="435"/>
    </location>
</feature>
<feature type="transmembrane region" description="Helical" evidence="3">
    <location>
        <begin position="1180"/>
        <end position="1200"/>
    </location>
</feature>
<gene>
    <name evidence="4" type="ORF">HMPREF9080_01695</name>
</gene>
<dbReference type="PANTHER" id="PTHR38434">
    <property type="entry name" value="BLL2549 PROTEIN"/>
    <property type="match status" value="1"/>
</dbReference>
<feature type="transmembrane region" description="Helical" evidence="3">
    <location>
        <begin position="605"/>
        <end position="625"/>
    </location>
</feature>
<protein>
    <recommendedName>
        <fullName evidence="6">DUF2339 domain-containing protein</fullName>
    </recommendedName>
</protein>
<feature type="transmembrane region" description="Helical" evidence="3">
    <location>
        <begin position="861"/>
        <end position="878"/>
    </location>
</feature>
<feature type="transmembrane region" description="Helical" evidence="3">
    <location>
        <begin position="551"/>
        <end position="568"/>
    </location>
</feature>
<dbReference type="EMBL" id="AGCM01000093">
    <property type="protein sequence ID" value="EHM53617.1"/>
    <property type="molecule type" value="Genomic_DNA"/>
</dbReference>
<name>G9ZFZ5_9GAMM</name>
<feature type="transmembrane region" description="Helical" evidence="3">
    <location>
        <begin position="890"/>
        <end position="910"/>
    </location>
</feature>
<dbReference type="InterPro" id="IPR019286">
    <property type="entry name" value="DUF2339_TM"/>
</dbReference>
<feature type="transmembrane region" description="Helical" evidence="3">
    <location>
        <begin position="1036"/>
        <end position="1056"/>
    </location>
</feature>
<dbReference type="Proteomes" id="UP000004750">
    <property type="component" value="Unassembled WGS sequence"/>
</dbReference>
<dbReference type="PATRIC" id="fig|797473.3.peg.1372"/>
<organism evidence="4 5">
    <name type="scientific">Cardiobacterium valvarum F0432</name>
    <dbReference type="NCBI Taxonomy" id="797473"/>
    <lineage>
        <taxon>Bacteria</taxon>
        <taxon>Pseudomonadati</taxon>
        <taxon>Pseudomonadota</taxon>
        <taxon>Gammaproteobacteria</taxon>
        <taxon>Cardiobacteriales</taxon>
        <taxon>Cardiobacteriaceae</taxon>
        <taxon>Cardiobacterium</taxon>
    </lineage>
</organism>
<feature type="transmembrane region" description="Helical" evidence="3">
    <location>
        <begin position="1005"/>
        <end position="1024"/>
    </location>
</feature>
<feature type="transmembrane region" description="Helical" evidence="3">
    <location>
        <begin position="974"/>
        <end position="993"/>
    </location>
</feature>
<feature type="compositionally biased region" description="Low complexity" evidence="2">
    <location>
        <begin position="162"/>
        <end position="189"/>
    </location>
</feature>
<feature type="transmembrane region" description="Helical" evidence="3">
    <location>
        <begin position="713"/>
        <end position="733"/>
    </location>
</feature>
<evidence type="ECO:0000256" key="2">
    <source>
        <dbReference type="SAM" id="MobiDB-lite"/>
    </source>
</evidence>
<feature type="transmembrane region" description="Helical" evidence="3">
    <location>
        <begin position="1116"/>
        <end position="1134"/>
    </location>
</feature>
<feature type="transmembrane region" description="Helical" evidence="3">
    <location>
        <begin position="1206"/>
        <end position="1226"/>
    </location>
</feature>
<feature type="transmembrane region" description="Helical" evidence="3">
    <location>
        <begin position="917"/>
        <end position="935"/>
    </location>
</feature>
<feature type="transmembrane region" description="Helical" evidence="3">
    <location>
        <begin position="1146"/>
        <end position="1168"/>
    </location>
</feature>
<keyword evidence="3" id="KW-1133">Transmembrane helix</keyword>
<keyword evidence="3" id="KW-0472">Membrane</keyword>
<evidence type="ECO:0000313" key="4">
    <source>
        <dbReference type="EMBL" id="EHM53617.1"/>
    </source>
</evidence>
<keyword evidence="3" id="KW-0812">Transmembrane</keyword>
<reference evidence="4 5" key="1">
    <citation type="submission" date="2011-08" db="EMBL/GenBank/DDBJ databases">
        <authorList>
            <person name="Weinstock G."/>
            <person name="Sodergren E."/>
            <person name="Clifton S."/>
            <person name="Fulton L."/>
            <person name="Fulton B."/>
            <person name="Courtney L."/>
            <person name="Fronick C."/>
            <person name="Harrison M."/>
            <person name="Strong C."/>
            <person name="Farmer C."/>
            <person name="Delahaunty K."/>
            <person name="Markovic C."/>
            <person name="Hall O."/>
            <person name="Minx P."/>
            <person name="Tomlinson C."/>
            <person name="Mitreva M."/>
            <person name="Hou S."/>
            <person name="Chen J."/>
            <person name="Wollam A."/>
            <person name="Pepin K.H."/>
            <person name="Johnson M."/>
            <person name="Bhonagiri V."/>
            <person name="Zhang X."/>
            <person name="Suruliraj S."/>
            <person name="Warren W."/>
            <person name="Chinwalla A."/>
            <person name="Mardis E.R."/>
            <person name="Wilson R.K."/>
        </authorList>
    </citation>
    <scope>NUCLEOTIDE SEQUENCE [LARGE SCALE GENOMIC DNA]</scope>
    <source>
        <strain evidence="4 5">F0432</strain>
    </source>
</reference>
<feature type="region of interest" description="Disordered" evidence="2">
    <location>
        <begin position="132"/>
        <end position="215"/>
    </location>
</feature>
<feature type="coiled-coil region" evidence="1">
    <location>
        <begin position="80"/>
        <end position="114"/>
    </location>
</feature>
<evidence type="ECO:0000313" key="5">
    <source>
        <dbReference type="Proteomes" id="UP000004750"/>
    </source>
</evidence>
<feature type="transmembrane region" description="Helical" evidence="3">
    <location>
        <begin position="256"/>
        <end position="277"/>
    </location>
</feature>
<feature type="transmembrane region" description="Helical" evidence="3">
    <location>
        <begin position="362"/>
        <end position="380"/>
    </location>
</feature>
<feature type="transmembrane region" description="Helical" evidence="3">
    <location>
        <begin position="338"/>
        <end position="356"/>
    </location>
</feature>
<feature type="transmembrane region" description="Helical" evidence="3">
    <location>
        <begin position="467"/>
        <end position="486"/>
    </location>
</feature>
<evidence type="ECO:0000256" key="3">
    <source>
        <dbReference type="SAM" id="Phobius"/>
    </source>
</evidence>
<feature type="transmembrane region" description="Helical" evidence="3">
    <location>
        <begin position="753"/>
        <end position="770"/>
    </location>
</feature>
<feature type="transmembrane region" description="Helical" evidence="3">
    <location>
        <begin position="522"/>
        <end position="545"/>
    </location>
</feature>
<dbReference type="Pfam" id="PF10101">
    <property type="entry name" value="DUF2339"/>
    <property type="match status" value="2"/>
</dbReference>
<evidence type="ECO:0000256" key="1">
    <source>
        <dbReference type="SAM" id="Coils"/>
    </source>
</evidence>
<sequence length="1237" mass="132968">MNGCAAALLYFVIILPASIALDFAFGTEGMLTVLGLIFGFCWLVARGNKVQQDDSAGASDQPCSYYGYGNDHDTRHSADETALRSELTTLQQQIATLQSDVRAIEMRLARLAAQPATARAIPLDDIRRYIHTPLPAPEPAPPPPTSDKETDGVWTYDLPDVATTPATTPPKAQDKPAAARTVAPETAARYRPAQPAINHSEPAPRPAAPADNNAADAKPNPLTAWLSENLLLKTGIAILFLGLAFLLRYASARIHISIPLRYCAVAATAIVLGFAGWRLRHKRRYYALAVQGASLAILYLTTLAALKLHDLIPPAPAFILMVAATGLLVALAVLQDALILAQIALIGGLAAPILTSSGSNNYIGLFSYLALLNSGVALIARYKAWRSLNLTGFIGTTFIAGAWGSRYYQHSDYLAVQPFLIYHLVLYTLIVWLYARHRIDDTDPPTLDNNASLHTMFSYYLSGMQRIGVLDSALLIASALGFYTLQFHLVTWAHYGAAISALAFAAWYTVCALYVRGSDARLHTLASALAILAALFATTAIPLALDPHWTVSSWAIQAALVYTLAHSTRSPITRLGALLLYLLAVITLCGQYRLSGGDPALTGPLAATILALLGGIIIQLAWWHNRREDSACWEKNLTAACAVITLGTALTLPHLLLPAARANTVWLIEAAIAYHIGLRSGIRTLNHTASATHIGAIALLLGEYRITPYAETLISGPIHTTLIIIVSGAANILSWRKDSGDANGPADTAAQRLFAILTYAATLALPLGILPPARAAVPIAMTAALLALIQQRYGEKGYGDSHPAGRVYGKLATFMVTCGALLALTLAAEESVPLTLTALIALATAWLQQRRDTADTLRNQSGWLLLISGSAALVWVVYTAPSLAALAPARATWAVNLTIAVLTAAGYLRWHQAAQSTLAYLPLLFPALLLDQYPMTLTEPGSWLIAIAAAAVLHLILLARYEAGSDPVIQRHRAAAHLAGTSLFTLAGLRLGHLLGVTNLAPDSIWQLPLLLATPLAILWLATLPAVQEKTRRYPAAYHHPANPACGLTLLILAWYNLSHDGNAAPFPYLPVLNPLELVSLVALYILWRWWQTCIPPGEAAQSSTVASGWEKQKNLLLGFTLWLIISLDILRIWHHYLGVPWEARALLASFGVQATLSLVWSICAIALMLRGHSHRRRSLWLAGATLIGIVVVKLFLVELADTGGIARIVSFIGVGILLLIVSYIAPAPGKDAEKDT</sequence>
<feature type="transmembrane region" description="Helical" evidence="3">
    <location>
        <begin position="575"/>
        <end position="593"/>
    </location>
</feature>